<sequence>MVRSLTACLYQHIHFQGHPPATSASDHPQEERSYTLIDWVCPSQKTKNLNQLRDLFQSIFLSISQAPVGTTKPMFKNSSIFIVAIPFSRCSLTKIQGETLVRQLSEISYTSTPAASTFLSLSLSLPRASALQLGSQELPSKDVIWSMKTQQQLPRISNACLLDSSIPSIPGISDVHSLLRLLRS</sequence>
<gene>
    <name evidence="1" type="ORF">PGT21_005984</name>
</gene>
<comment type="caution">
    <text evidence="1">The sequence shown here is derived from an EMBL/GenBank/DDBJ whole genome shotgun (WGS) entry which is preliminary data.</text>
</comment>
<name>A0A5B0P7A2_PUCGR</name>
<accession>A0A5B0P7A2</accession>
<evidence type="ECO:0000313" key="2">
    <source>
        <dbReference type="Proteomes" id="UP000324748"/>
    </source>
</evidence>
<dbReference type="Proteomes" id="UP000324748">
    <property type="component" value="Unassembled WGS sequence"/>
</dbReference>
<proteinExistence type="predicted"/>
<reference evidence="1 2" key="1">
    <citation type="submission" date="2019-05" db="EMBL/GenBank/DDBJ databases">
        <title>Emergence of the Ug99 lineage of the wheat stem rust pathogen through somatic hybridization.</title>
        <authorList>
            <person name="Li F."/>
            <person name="Upadhyaya N.M."/>
            <person name="Sperschneider J."/>
            <person name="Matny O."/>
            <person name="Nguyen-Phuc H."/>
            <person name="Mago R."/>
            <person name="Raley C."/>
            <person name="Miller M.E."/>
            <person name="Silverstein K.A.T."/>
            <person name="Henningsen E."/>
            <person name="Hirsch C.D."/>
            <person name="Visser B."/>
            <person name="Pretorius Z.A."/>
            <person name="Steffenson B.J."/>
            <person name="Schwessinger B."/>
            <person name="Dodds P.N."/>
            <person name="Figueroa M."/>
        </authorList>
    </citation>
    <scope>NUCLEOTIDE SEQUENCE [LARGE SCALE GENOMIC DNA]</scope>
    <source>
        <strain evidence="1">21-0</strain>
    </source>
</reference>
<keyword evidence="2" id="KW-1185">Reference proteome</keyword>
<protein>
    <submittedName>
        <fullName evidence="1">Uncharacterized protein</fullName>
    </submittedName>
</protein>
<organism evidence="1 2">
    <name type="scientific">Puccinia graminis f. sp. tritici</name>
    <dbReference type="NCBI Taxonomy" id="56615"/>
    <lineage>
        <taxon>Eukaryota</taxon>
        <taxon>Fungi</taxon>
        <taxon>Dikarya</taxon>
        <taxon>Basidiomycota</taxon>
        <taxon>Pucciniomycotina</taxon>
        <taxon>Pucciniomycetes</taxon>
        <taxon>Pucciniales</taxon>
        <taxon>Pucciniaceae</taxon>
        <taxon>Puccinia</taxon>
    </lineage>
</organism>
<evidence type="ECO:0000313" key="1">
    <source>
        <dbReference type="EMBL" id="KAA1096138.1"/>
    </source>
</evidence>
<dbReference type="AlphaFoldDB" id="A0A5B0P7A2"/>
<dbReference type="EMBL" id="VSWC01000067">
    <property type="protein sequence ID" value="KAA1096138.1"/>
    <property type="molecule type" value="Genomic_DNA"/>
</dbReference>